<comment type="caution">
    <text evidence="8">The sequence shown here is derived from an EMBL/GenBank/DDBJ whole genome shotgun (WGS) entry which is preliminary data.</text>
</comment>
<dbReference type="PANTHER" id="PTHR46300:SF1">
    <property type="entry name" value="P450, PUTATIVE (EUROFUNG)-RELATED"/>
    <property type="match status" value="1"/>
</dbReference>
<dbReference type="Pfam" id="PF00067">
    <property type="entry name" value="p450"/>
    <property type="match status" value="1"/>
</dbReference>
<keyword evidence="5" id="KW-0560">Oxidoreductase</keyword>
<evidence type="ECO:0000256" key="4">
    <source>
        <dbReference type="ARBA" id="ARBA00022723"/>
    </source>
</evidence>
<keyword evidence="6" id="KW-0408">Iron</keyword>
<name>A0AAD6NBV0_PENCN</name>
<accession>A0AAD6NBV0</accession>
<dbReference type="GO" id="GO:0020037">
    <property type="term" value="F:heme binding"/>
    <property type="evidence" value="ECO:0007669"/>
    <property type="project" value="InterPro"/>
</dbReference>
<dbReference type="InterPro" id="IPR001128">
    <property type="entry name" value="Cyt_P450"/>
</dbReference>
<dbReference type="Gene3D" id="1.10.630.10">
    <property type="entry name" value="Cytochrome P450"/>
    <property type="match status" value="1"/>
</dbReference>
<dbReference type="GO" id="GO:0043386">
    <property type="term" value="P:mycotoxin biosynthetic process"/>
    <property type="evidence" value="ECO:0007669"/>
    <property type="project" value="UniProtKB-ARBA"/>
</dbReference>
<dbReference type="Proteomes" id="UP001219568">
    <property type="component" value="Unassembled WGS sequence"/>
</dbReference>
<dbReference type="GO" id="GO:0004497">
    <property type="term" value="F:monooxygenase activity"/>
    <property type="evidence" value="ECO:0007669"/>
    <property type="project" value="UniProtKB-KW"/>
</dbReference>
<sequence>MLEWLPHVLARGEYGGNLFAESVDLFESLLWHGVSQDSWNWAKAISRLKDERHQLTRRELAFILESTLEASDTTDKVLQFFVMACIPSQGSCTSCTRGARSCGGADRLPSFKYAIRQPYVDAFVLEVMQWRPIMPLGVPHAVVHDDGYLGYHIPNGAVILANHWSISIDDAV</sequence>
<evidence type="ECO:0000313" key="8">
    <source>
        <dbReference type="EMBL" id="KAJ6050908.1"/>
    </source>
</evidence>
<evidence type="ECO:0000256" key="2">
    <source>
        <dbReference type="ARBA" id="ARBA00010617"/>
    </source>
</evidence>
<dbReference type="GO" id="GO:0005506">
    <property type="term" value="F:iron ion binding"/>
    <property type="evidence" value="ECO:0007669"/>
    <property type="project" value="InterPro"/>
</dbReference>
<protein>
    <submittedName>
        <fullName evidence="8">Uncharacterized protein</fullName>
    </submittedName>
</protein>
<dbReference type="AlphaFoldDB" id="A0AAD6NBV0"/>
<evidence type="ECO:0000256" key="3">
    <source>
        <dbReference type="ARBA" id="ARBA00022617"/>
    </source>
</evidence>
<keyword evidence="7" id="KW-0503">Monooxygenase</keyword>
<proteinExistence type="inferred from homology"/>
<gene>
    <name evidence="8" type="ORF">N7460_001442</name>
</gene>
<evidence type="ECO:0000256" key="7">
    <source>
        <dbReference type="ARBA" id="ARBA00023033"/>
    </source>
</evidence>
<reference evidence="8" key="1">
    <citation type="journal article" date="2023" name="IMA Fungus">
        <title>Comparative genomic study of the Penicillium genus elucidates a diverse pangenome and 15 lateral gene transfer events.</title>
        <authorList>
            <person name="Petersen C."/>
            <person name="Sorensen T."/>
            <person name="Nielsen M.R."/>
            <person name="Sondergaard T.E."/>
            <person name="Sorensen J.L."/>
            <person name="Fitzpatrick D.A."/>
            <person name="Frisvad J.C."/>
            <person name="Nielsen K.L."/>
        </authorList>
    </citation>
    <scope>NUCLEOTIDE SEQUENCE</scope>
    <source>
        <strain evidence="8">IBT 15450</strain>
    </source>
</reference>
<evidence type="ECO:0000256" key="5">
    <source>
        <dbReference type="ARBA" id="ARBA00023002"/>
    </source>
</evidence>
<keyword evidence="3" id="KW-0349">Heme</keyword>
<comment type="similarity">
    <text evidence="2">Belongs to the cytochrome P450 family.</text>
</comment>
<keyword evidence="4" id="KW-0479">Metal-binding</keyword>
<reference evidence="8" key="2">
    <citation type="submission" date="2023-01" db="EMBL/GenBank/DDBJ databases">
        <authorList>
            <person name="Petersen C."/>
        </authorList>
    </citation>
    <scope>NUCLEOTIDE SEQUENCE</scope>
    <source>
        <strain evidence="8">IBT 15450</strain>
    </source>
</reference>
<evidence type="ECO:0000256" key="6">
    <source>
        <dbReference type="ARBA" id="ARBA00023004"/>
    </source>
</evidence>
<dbReference type="SUPFAM" id="SSF48264">
    <property type="entry name" value="Cytochrome P450"/>
    <property type="match status" value="1"/>
</dbReference>
<comment type="cofactor">
    <cofactor evidence="1">
        <name>heme</name>
        <dbReference type="ChEBI" id="CHEBI:30413"/>
    </cofactor>
</comment>
<dbReference type="InterPro" id="IPR036396">
    <property type="entry name" value="Cyt_P450_sf"/>
</dbReference>
<dbReference type="PANTHER" id="PTHR46300">
    <property type="entry name" value="P450, PUTATIVE (EUROFUNG)-RELATED-RELATED"/>
    <property type="match status" value="1"/>
</dbReference>
<evidence type="ECO:0000313" key="9">
    <source>
        <dbReference type="Proteomes" id="UP001219568"/>
    </source>
</evidence>
<dbReference type="EMBL" id="JAQJZL010000002">
    <property type="protein sequence ID" value="KAJ6050908.1"/>
    <property type="molecule type" value="Genomic_DNA"/>
</dbReference>
<keyword evidence="9" id="KW-1185">Reference proteome</keyword>
<organism evidence="8 9">
    <name type="scientific">Penicillium canescens</name>
    <dbReference type="NCBI Taxonomy" id="5083"/>
    <lineage>
        <taxon>Eukaryota</taxon>
        <taxon>Fungi</taxon>
        <taxon>Dikarya</taxon>
        <taxon>Ascomycota</taxon>
        <taxon>Pezizomycotina</taxon>
        <taxon>Eurotiomycetes</taxon>
        <taxon>Eurotiomycetidae</taxon>
        <taxon>Eurotiales</taxon>
        <taxon>Aspergillaceae</taxon>
        <taxon>Penicillium</taxon>
    </lineage>
</organism>
<evidence type="ECO:0000256" key="1">
    <source>
        <dbReference type="ARBA" id="ARBA00001971"/>
    </source>
</evidence>
<dbReference type="InterPro" id="IPR050364">
    <property type="entry name" value="Cytochrome_P450_fung"/>
</dbReference>
<dbReference type="GO" id="GO:0016705">
    <property type="term" value="F:oxidoreductase activity, acting on paired donors, with incorporation or reduction of molecular oxygen"/>
    <property type="evidence" value="ECO:0007669"/>
    <property type="project" value="InterPro"/>
</dbReference>